<protein>
    <recommendedName>
        <fullName evidence="6">AGC-kinase C-terminal domain-containing protein</fullName>
    </recommendedName>
</protein>
<organism evidence="7 8">
    <name type="scientific">Ranitomeya imitator</name>
    <name type="common">mimic poison frog</name>
    <dbReference type="NCBI Taxonomy" id="111125"/>
    <lineage>
        <taxon>Eukaryota</taxon>
        <taxon>Metazoa</taxon>
        <taxon>Chordata</taxon>
        <taxon>Craniata</taxon>
        <taxon>Vertebrata</taxon>
        <taxon>Euteleostomi</taxon>
        <taxon>Amphibia</taxon>
        <taxon>Batrachia</taxon>
        <taxon>Anura</taxon>
        <taxon>Neobatrachia</taxon>
        <taxon>Hyloidea</taxon>
        <taxon>Dendrobatidae</taxon>
        <taxon>Dendrobatinae</taxon>
        <taxon>Ranitomeya</taxon>
    </lineage>
</organism>
<dbReference type="InterPro" id="IPR011009">
    <property type="entry name" value="Kinase-like_dom_sf"/>
</dbReference>
<keyword evidence="5" id="KW-0067">ATP-binding</keyword>
<keyword evidence="4" id="KW-0418">Kinase</keyword>
<dbReference type="Pfam" id="PF00433">
    <property type="entry name" value="Pkinase_C"/>
    <property type="match status" value="1"/>
</dbReference>
<dbReference type="Gene3D" id="1.10.510.10">
    <property type="entry name" value="Transferase(Phosphotransferase) domain 1"/>
    <property type="match status" value="1"/>
</dbReference>
<dbReference type="PANTHER" id="PTHR24351">
    <property type="entry name" value="RIBOSOMAL PROTEIN S6 KINASE"/>
    <property type="match status" value="1"/>
</dbReference>
<evidence type="ECO:0000256" key="5">
    <source>
        <dbReference type="ARBA" id="ARBA00022840"/>
    </source>
</evidence>
<evidence type="ECO:0000256" key="3">
    <source>
        <dbReference type="ARBA" id="ARBA00022741"/>
    </source>
</evidence>
<evidence type="ECO:0000256" key="1">
    <source>
        <dbReference type="ARBA" id="ARBA00022527"/>
    </source>
</evidence>
<evidence type="ECO:0000313" key="8">
    <source>
        <dbReference type="Proteomes" id="UP001176940"/>
    </source>
</evidence>
<dbReference type="EMBL" id="CAUEEQ010005780">
    <property type="protein sequence ID" value="CAJ0929324.1"/>
    <property type="molecule type" value="Genomic_DNA"/>
</dbReference>
<dbReference type="Proteomes" id="UP001176940">
    <property type="component" value="Unassembled WGS sequence"/>
</dbReference>
<keyword evidence="8" id="KW-1185">Reference proteome</keyword>
<feature type="domain" description="AGC-kinase C-terminal" evidence="6">
    <location>
        <begin position="112"/>
        <end position="179"/>
    </location>
</feature>
<dbReference type="Gene3D" id="3.30.200.20">
    <property type="entry name" value="Phosphorylase Kinase, domain 1"/>
    <property type="match status" value="1"/>
</dbReference>
<dbReference type="PROSITE" id="PS51285">
    <property type="entry name" value="AGC_KINASE_CTER"/>
    <property type="match status" value="1"/>
</dbReference>
<keyword evidence="1" id="KW-0723">Serine/threonine-protein kinase</keyword>
<evidence type="ECO:0000256" key="2">
    <source>
        <dbReference type="ARBA" id="ARBA00022679"/>
    </source>
</evidence>
<accession>A0ABN9L3G7</accession>
<dbReference type="InterPro" id="IPR000961">
    <property type="entry name" value="AGC-kinase_C"/>
</dbReference>
<keyword evidence="2" id="KW-0808">Transferase</keyword>
<evidence type="ECO:0000259" key="6">
    <source>
        <dbReference type="PROSITE" id="PS51285"/>
    </source>
</evidence>
<dbReference type="SUPFAM" id="SSF56112">
    <property type="entry name" value="Protein kinase-like (PK-like)"/>
    <property type="match status" value="1"/>
</dbReference>
<gene>
    <name evidence="7" type="ORF">RIMI_LOCUS3777563</name>
</gene>
<proteinExistence type="predicted"/>
<keyword evidence="3" id="KW-0547">Nucleotide-binding</keyword>
<dbReference type="InterPro" id="IPR017892">
    <property type="entry name" value="Pkinase_C"/>
</dbReference>
<sequence>MRPPFWKMAAPREKTDGTPAGSAMFTQCVFYRGTAAVLPLRFRSCFPCRSPFPGDEEEEVFDSIVNDEVRYPRFLSAEAIAIMRRLLRRNPERRLGSGDRDAEDVKKQPFFKELDFEALLARRLPPPFTPSLKGPHDISNFDPEFTCEGPELTPPREPRILNPQEQSLFQGFDYVRDGA</sequence>
<comment type="caution">
    <text evidence="7">The sequence shown here is derived from an EMBL/GenBank/DDBJ whole genome shotgun (WGS) entry which is preliminary data.</text>
</comment>
<name>A0ABN9L3G7_9NEOB</name>
<evidence type="ECO:0000313" key="7">
    <source>
        <dbReference type="EMBL" id="CAJ0929324.1"/>
    </source>
</evidence>
<dbReference type="SMART" id="SM00133">
    <property type="entry name" value="S_TK_X"/>
    <property type="match status" value="1"/>
</dbReference>
<reference evidence="7" key="1">
    <citation type="submission" date="2023-07" db="EMBL/GenBank/DDBJ databases">
        <authorList>
            <person name="Stuckert A."/>
        </authorList>
    </citation>
    <scope>NUCLEOTIDE SEQUENCE</scope>
</reference>
<evidence type="ECO:0000256" key="4">
    <source>
        <dbReference type="ARBA" id="ARBA00022777"/>
    </source>
</evidence>